<dbReference type="AlphaFoldDB" id="A0A3B0SXC3"/>
<accession>A0A3B0SXC3</accession>
<gene>
    <name evidence="1" type="ORF">MNBD_BACTEROID03-1533</name>
</gene>
<organism evidence="1">
    <name type="scientific">hydrothermal vent metagenome</name>
    <dbReference type="NCBI Taxonomy" id="652676"/>
    <lineage>
        <taxon>unclassified sequences</taxon>
        <taxon>metagenomes</taxon>
        <taxon>ecological metagenomes</taxon>
    </lineage>
</organism>
<evidence type="ECO:0000313" key="1">
    <source>
        <dbReference type="EMBL" id="VAW10625.1"/>
    </source>
</evidence>
<name>A0A3B0SXC3_9ZZZZ</name>
<reference evidence="1" key="1">
    <citation type="submission" date="2018-06" db="EMBL/GenBank/DDBJ databases">
        <authorList>
            <person name="Zhirakovskaya E."/>
        </authorList>
    </citation>
    <scope>NUCLEOTIDE SEQUENCE</scope>
</reference>
<protein>
    <submittedName>
        <fullName evidence="1">Uncharacterized protein</fullName>
    </submittedName>
</protein>
<sequence length="47" mass="5161">MKNLTALLILALVISCTSKSSTSLFNGKDLTGWLKYMTKNKLKNIAS</sequence>
<dbReference type="PROSITE" id="PS51257">
    <property type="entry name" value="PROKAR_LIPOPROTEIN"/>
    <property type="match status" value="1"/>
</dbReference>
<proteinExistence type="predicted"/>
<dbReference type="EMBL" id="UOEL01000027">
    <property type="protein sequence ID" value="VAW10625.1"/>
    <property type="molecule type" value="Genomic_DNA"/>
</dbReference>